<dbReference type="AlphaFoldDB" id="C0ECU1"/>
<proteinExistence type="predicted"/>
<evidence type="ECO:0000256" key="1">
    <source>
        <dbReference type="SAM" id="MobiDB-lite"/>
    </source>
</evidence>
<feature type="region of interest" description="Disordered" evidence="1">
    <location>
        <begin position="1"/>
        <end position="62"/>
    </location>
</feature>
<reference evidence="2 3" key="2">
    <citation type="submission" date="2009-02" db="EMBL/GenBank/DDBJ databases">
        <title>Draft genome sequence of Clostridium methylpentosum (DSM 5476).</title>
        <authorList>
            <person name="Sudarsanam P."/>
            <person name="Ley R."/>
            <person name="Guruge J."/>
            <person name="Turnbaugh P.J."/>
            <person name="Mahowald M."/>
            <person name="Liep D."/>
            <person name="Gordon J."/>
        </authorList>
    </citation>
    <scope>NUCLEOTIDE SEQUENCE [LARGE SCALE GENOMIC DNA]</scope>
    <source>
        <strain evidence="2 3">DSM 5476</strain>
    </source>
</reference>
<name>C0ECU1_9FIRM</name>
<dbReference type="HOGENOM" id="CLU_2896140_0_0_9"/>
<keyword evidence="3" id="KW-1185">Reference proteome</keyword>
<evidence type="ECO:0000313" key="2">
    <source>
        <dbReference type="EMBL" id="EEG30735.1"/>
    </source>
</evidence>
<evidence type="ECO:0000313" key="3">
    <source>
        <dbReference type="Proteomes" id="UP000003340"/>
    </source>
</evidence>
<sequence length="62" mass="6326">MHGIAGSGTKRGCGGKSVPPVNGWDAQTSCRHSLSRGAASHFPQLGNGCRLLPKVSSPPWGA</sequence>
<feature type="compositionally biased region" description="Gly residues" evidence="1">
    <location>
        <begin position="1"/>
        <end position="15"/>
    </location>
</feature>
<accession>C0ECU1</accession>
<gene>
    <name evidence="2" type="ORF">CLOSTMETH_01662</name>
</gene>
<dbReference type="Proteomes" id="UP000003340">
    <property type="component" value="Unassembled WGS sequence"/>
</dbReference>
<dbReference type="EMBL" id="ACEC01000057">
    <property type="protein sequence ID" value="EEG30735.1"/>
    <property type="molecule type" value="Genomic_DNA"/>
</dbReference>
<comment type="caution">
    <text evidence="2">The sequence shown here is derived from an EMBL/GenBank/DDBJ whole genome shotgun (WGS) entry which is preliminary data.</text>
</comment>
<organism evidence="2 3">
    <name type="scientific">[Clostridium] methylpentosum DSM 5476</name>
    <dbReference type="NCBI Taxonomy" id="537013"/>
    <lineage>
        <taxon>Bacteria</taxon>
        <taxon>Bacillati</taxon>
        <taxon>Bacillota</taxon>
        <taxon>Clostridia</taxon>
        <taxon>Eubacteriales</taxon>
        <taxon>Oscillospiraceae</taxon>
        <taxon>Oscillospiraceae incertae sedis</taxon>
    </lineage>
</organism>
<protein>
    <submittedName>
        <fullName evidence="2">Uncharacterized protein</fullName>
    </submittedName>
</protein>
<reference evidence="2 3" key="1">
    <citation type="submission" date="2009-01" db="EMBL/GenBank/DDBJ databases">
        <authorList>
            <person name="Fulton L."/>
            <person name="Clifton S."/>
            <person name="Fulton B."/>
            <person name="Xu J."/>
            <person name="Minx P."/>
            <person name="Pepin K.H."/>
            <person name="Johnson M."/>
            <person name="Bhonagiri V."/>
            <person name="Nash W.E."/>
            <person name="Mardis E.R."/>
            <person name="Wilson R.K."/>
        </authorList>
    </citation>
    <scope>NUCLEOTIDE SEQUENCE [LARGE SCALE GENOMIC DNA]</scope>
    <source>
        <strain evidence="2 3">DSM 5476</strain>
    </source>
</reference>